<keyword evidence="7" id="KW-0520">NAD</keyword>
<dbReference type="GO" id="GO:0009435">
    <property type="term" value="P:NAD+ biosynthetic process"/>
    <property type="evidence" value="ECO:0007669"/>
    <property type="project" value="UniProtKB-UniPathway"/>
</dbReference>
<evidence type="ECO:0000256" key="4">
    <source>
        <dbReference type="ARBA" id="ARBA00022695"/>
    </source>
</evidence>
<keyword evidence="5" id="KW-0547">Nucleotide-binding</keyword>
<evidence type="ECO:0000256" key="3">
    <source>
        <dbReference type="ARBA" id="ARBA00022679"/>
    </source>
</evidence>
<dbReference type="SUPFAM" id="SSF52374">
    <property type="entry name" value="Nucleotidylyl transferase"/>
    <property type="match status" value="1"/>
</dbReference>
<dbReference type="NCBIfam" id="TIGR00482">
    <property type="entry name" value="nicotinate (nicotinamide) nucleotide adenylyltransferase"/>
    <property type="match status" value="1"/>
</dbReference>
<name>X0UVE4_9ZZZZ</name>
<gene>
    <name evidence="9" type="ORF">S01H1_27773</name>
</gene>
<evidence type="ECO:0000256" key="7">
    <source>
        <dbReference type="ARBA" id="ARBA00023027"/>
    </source>
</evidence>
<evidence type="ECO:0000256" key="2">
    <source>
        <dbReference type="ARBA" id="ARBA00022642"/>
    </source>
</evidence>
<evidence type="ECO:0000256" key="1">
    <source>
        <dbReference type="ARBA" id="ARBA00004790"/>
    </source>
</evidence>
<evidence type="ECO:0000259" key="8">
    <source>
        <dbReference type="Pfam" id="PF01467"/>
    </source>
</evidence>
<accession>X0UVE4</accession>
<dbReference type="InterPro" id="IPR014729">
    <property type="entry name" value="Rossmann-like_a/b/a_fold"/>
</dbReference>
<protein>
    <recommendedName>
        <fullName evidence="8">Cytidyltransferase-like domain-containing protein</fullName>
    </recommendedName>
</protein>
<feature type="domain" description="Cytidyltransferase-like" evidence="8">
    <location>
        <begin position="8"/>
        <end position="178"/>
    </location>
</feature>
<keyword evidence="6" id="KW-0067">ATP-binding</keyword>
<dbReference type="HAMAP" id="MF_00244">
    <property type="entry name" value="NaMN_adenylyltr"/>
    <property type="match status" value="1"/>
</dbReference>
<feature type="non-terminal residue" evidence="9">
    <location>
        <position position="187"/>
    </location>
</feature>
<reference evidence="9" key="1">
    <citation type="journal article" date="2014" name="Front. Microbiol.">
        <title>High frequency of phylogenetically diverse reductive dehalogenase-homologous genes in deep subseafloor sedimentary metagenomes.</title>
        <authorList>
            <person name="Kawai M."/>
            <person name="Futagami T."/>
            <person name="Toyoda A."/>
            <person name="Takaki Y."/>
            <person name="Nishi S."/>
            <person name="Hori S."/>
            <person name="Arai W."/>
            <person name="Tsubouchi T."/>
            <person name="Morono Y."/>
            <person name="Uchiyama I."/>
            <person name="Ito T."/>
            <person name="Fujiyama A."/>
            <person name="Inagaki F."/>
            <person name="Takami H."/>
        </authorList>
    </citation>
    <scope>NUCLEOTIDE SEQUENCE</scope>
    <source>
        <strain evidence="9">Expedition CK06-06</strain>
    </source>
</reference>
<dbReference type="CDD" id="cd02165">
    <property type="entry name" value="NMNAT"/>
    <property type="match status" value="1"/>
</dbReference>
<proteinExistence type="inferred from homology"/>
<dbReference type="Gene3D" id="3.40.50.620">
    <property type="entry name" value="HUPs"/>
    <property type="match status" value="1"/>
</dbReference>
<dbReference type="InterPro" id="IPR005248">
    <property type="entry name" value="NadD/NMNAT"/>
</dbReference>
<dbReference type="UniPathway" id="UPA00253"/>
<sequence>MVKRKTALFGGTFDPIHLGHTSVAADAAEHIGAEKIVFIPAKRSVLKDFLPEASDDDRLAMIALAIAENKNFQLSDYELKKSEPSYTLETVRQFQTDYGSDTLIYWLIGADSIEELPFWYRIVELIDECNLSMMYRAGCKAPDFAKFEAVFGSGRIEKLQRNVIQTPLIDISSAEIRNGLAAGQDVA</sequence>
<comment type="pathway">
    <text evidence="1">Cofactor biosynthesis; NAD(+) biosynthesis.</text>
</comment>
<dbReference type="AlphaFoldDB" id="X0UVE4"/>
<keyword evidence="3" id="KW-0808">Transferase</keyword>
<organism evidence="9">
    <name type="scientific">marine sediment metagenome</name>
    <dbReference type="NCBI Taxonomy" id="412755"/>
    <lineage>
        <taxon>unclassified sequences</taxon>
        <taxon>metagenomes</taxon>
        <taxon>ecological metagenomes</taxon>
    </lineage>
</organism>
<evidence type="ECO:0000313" key="9">
    <source>
        <dbReference type="EMBL" id="GAF92420.1"/>
    </source>
</evidence>
<keyword evidence="2" id="KW-0662">Pyridine nucleotide biosynthesis</keyword>
<dbReference type="EMBL" id="BARS01016939">
    <property type="protein sequence ID" value="GAF92420.1"/>
    <property type="molecule type" value="Genomic_DNA"/>
</dbReference>
<dbReference type="NCBIfam" id="TIGR00125">
    <property type="entry name" value="cyt_tran_rel"/>
    <property type="match status" value="1"/>
</dbReference>
<comment type="caution">
    <text evidence="9">The sequence shown here is derived from an EMBL/GenBank/DDBJ whole genome shotgun (WGS) entry which is preliminary data.</text>
</comment>
<dbReference type="PANTHER" id="PTHR39321">
    <property type="entry name" value="NICOTINATE-NUCLEOTIDE ADENYLYLTRANSFERASE-RELATED"/>
    <property type="match status" value="1"/>
</dbReference>
<dbReference type="GO" id="GO:0005524">
    <property type="term" value="F:ATP binding"/>
    <property type="evidence" value="ECO:0007669"/>
    <property type="project" value="UniProtKB-KW"/>
</dbReference>
<dbReference type="InterPro" id="IPR004821">
    <property type="entry name" value="Cyt_trans-like"/>
</dbReference>
<keyword evidence="4" id="KW-0548">Nucleotidyltransferase</keyword>
<dbReference type="PANTHER" id="PTHR39321:SF3">
    <property type="entry name" value="PHOSPHOPANTETHEINE ADENYLYLTRANSFERASE"/>
    <property type="match status" value="1"/>
</dbReference>
<dbReference type="Pfam" id="PF01467">
    <property type="entry name" value="CTP_transf_like"/>
    <property type="match status" value="1"/>
</dbReference>
<dbReference type="GO" id="GO:0070566">
    <property type="term" value="F:adenylyltransferase activity"/>
    <property type="evidence" value="ECO:0007669"/>
    <property type="project" value="UniProtKB-ARBA"/>
</dbReference>
<evidence type="ECO:0000256" key="6">
    <source>
        <dbReference type="ARBA" id="ARBA00022840"/>
    </source>
</evidence>
<evidence type="ECO:0000256" key="5">
    <source>
        <dbReference type="ARBA" id="ARBA00022741"/>
    </source>
</evidence>